<dbReference type="InterPro" id="IPR001810">
    <property type="entry name" value="F-box_dom"/>
</dbReference>
<comment type="caution">
    <text evidence="2">The sequence shown here is derived from an EMBL/GenBank/DDBJ whole genome shotgun (WGS) entry which is preliminary data.</text>
</comment>
<protein>
    <recommendedName>
        <fullName evidence="1">F-box domain-containing protein</fullName>
    </recommendedName>
</protein>
<dbReference type="AlphaFoldDB" id="A0A9P4QTH8"/>
<evidence type="ECO:0000259" key="1">
    <source>
        <dbReference type="PROSITE" id="PS50181"/>
    </source>
</evidence>
<reference evidence="2" key="1">
    <citation type="journal article" date="2020" name="Stud. Mycol.">
        <title>101 Dothideomycetes genomes: a test case for predicting lifestyles and emergence of pathogens.</title>
        <authorList>
            <person name="Haridas S."/>
            <person name="Albert R."/>
            <person name="Binder M."/>
            <person name="Bloem J."/>
            <person name="Labutti K."/>
            <person name="Salamov A."/>
            <person name="Andreopoulos B."/>
            <person name="Baker S."/>
            <person name="Barry K."/>
            <person name="Bills G."/>
            <person name="Bluhm B."/>
            <person name="Cannon C."/>
            <person name="Castanera R."/>
            <person name="Culley D."/>
            <person name="Daum C."/>
            <person name="Ezra D."/>
            <person name="Gonzalez J."/>
            <person name="Henrissat B."/>
            <person name="Kuo A."/>
            <person name="Liang C."/>
            <person name="Lipzen A."/>
            <person name="Lutzoni F."/>
            <person name="Magnuson J."/>
            <person name="Mondo S."/>
            <person name="Nolan M."/>
            <person name="Ohm R."/>
            <person name="Pangilinan J."/>
            <person name="Park H.-J."/>
            <person name="Ramirez L."/>
            <person name="Alfaro M."/>
            <person name="Sun H."/>
            <person name="Tritt A."/>
            <person name="Yoshinaga Y."/>
            <person name="Zwiers L.-H."/>
            <person name="Turgeon B."/>
            <person name="Goodwin S."/>
            <person name="Spatafora J."/>
            <person name="Crous P."/>
            <person name="Grigoriev I."/>
        </authorList>
    </citation>
    <scope>NUCLEOTIDE SEQUENCE</scope>
    <source>
        <strain evidence="2">CBS 125425</strain>
    </source>
</reference>
<dbReference type="EMBL" id="ML996212">
    <property type="protein sequence ID" value="KAF2730646.1"/>
    <property type="molecule type" value="Genomic_DNA"/>
</dbReference>
<name>A0A9P4QTH8_9PLEO</name>
<dbReference type="Proteomes" id="UP000799444">
    <property type="component" value="Unassembled WGS sequence"/>
</dbReference>
<sequence>MAAGLHSLPNELILQIADYLACDATFALRLSTRGLHSIIRDDEERSECARRAILDYKRSPEPPKSKSMRCLRCKQRYAASQFTSSAHAACIPPTAVRELFTLPLRFCPGHLCHLTPIVKTGLDGKNGWRSCMGKICMHCGDAWDGEHIQNTTNHTSKSGLCYVRCKSCPIVPIRLYIRFLKDGEEIKQYKFFREAAGGLRVKETYADGELTST</sequence>
<organism evidence="2 3">
    <name type="scientific">Polyplosphaeria fusca</name>
    <dbReference type="NCBI Taxonomy" id="682080"/>
    <lineage>
        <taxon>Eukaryota</taxon>
        <taxon>Fungi</taxon>
        <taxon>Dikarya</taxon>
        <taxon>Ascomycota</taxon>
        <taxon>Pezizomycotina</taxon>
        <taxon>Dothideomycetes</taxon>
        <taxon>Pleosporomycetidae</taxon>
        <taxon>Pleosporales</taxon>
        <taxon>Tetraplosphaeriaceae</taxon>
        <taxon>Polyplosphaeria</taxon>
    </lineage>
</organism>
<evidence type="ECO:0000313" key="2">
    <source>
        <dbReference type="EMBL" id="KAF2730646.1"/>
    </source>
</evidence>
<keyword evidence="3" id="KW-1185">Reference proteome</keyword>
<accession>A0A9P4QTH8</accession>
<proteinExistence type="predicted"/>
<feature type="domain" description="F-box" evidence="1">
    <location>
        <begin position="2"/>
        <end position="52"/>
    </location>
</feature>
<evidence type="ECO:0000313" key="3">
    <source>
        <dbReference type="Proteomes" id="UP000799444"/>
    </source>
</evidence>
<gene>
    <name evidence="2" type="ORF">EJ04DRAFT_34715</name>
</gene>
<dbReference type="PROSITE" id="PS50181">
    <property type="entry name" value="FBOX"/>
    <property type="match status" value="1"/>
</dbReference>